<feature type="region of interest" description="Disordered" evidence="4">
    <location>
        <begin position="658"/>
        <end position="693"/>
    </location>
</feature>
<feature type="compositionally biased region" description="Basic and acidic residues" evidence="4">
    <location>
        <begin position="673"/>
        <end position="684"/>
    </location>
</feature>
<keyword evidence="3" id="KW-0175">Coiled coil</keyword>
<keyword evidence="6" id="KW-0614">Plasmid</keyword>
<reference evidence="7" key="1">
    <citation type="submission" date="2017-10" db="EMBL/GenBank/DDBJ databases">
        <title>Complete genome sequence of Moraxella osloensis NP7 isolated from human skin.</title>
        <authorList>
            <person name="Lee K."/>
            <person name="Lim J.Y."/>
            <person name="Hwang I."/>
        </authorList>
    </citation>
    <scope>NUCLEOTIDE SEQUENCE [LARGE SCALE GENOMIC DNA]</scope>
    <source>
        <strain evidence="7">NP7</strain>
        <plasmid evidence="7">pnp7-7</plasmid>
    </source>
</reference>
<feature type="coiled-coil region" evidence="3">
    <location>
        <begin position="421"/>
        <end position="508"/>
    </location>
</feature>
<proteinExistence type="inferred from homology"/>
<keyword evidence="2" id="KW-0184">Conjugation</keyword>
<evidence type="ECO:0000256" key="2">
    <source>
        <dbReference type="ARBA" id="ARBA00022971"/>
    </source>
</evidence>
<dbReference type="InterPro" id="IPR005053">
    <property type="entry name" value="MobA_MobL"/>
</dbReference>
<dbReference type="AlphaFoldDB" id="A0A2D2LYT8"/>
<name>A0A2D2LYT8_FAUOS</name>
<accession>A0A2D2LYT8</accession>
<evidence type="ECO:0000256" key="3">
    <source>
        <dbReference type="SAM" id="Coils"/>
    </source>
</evidence>
<organism evidence="6 7">
    <name type="scientific">Faucicola osloensis</name>
    <name type="common">Moraxella osloensis</name>
    <dbReference type="NCBI Taxonomy" id="34062"/>
    <lineage>
        <taxon>Bacteria</taxon>
        <taxon>Pseudomonadati</taxon>
        <taxon>Pseudomonadota</taxon>
        <taxon>Gammaproteobacteria</taxon>
        <taxon>Moraxellales</taxon>
        <taxon>Moraxellaceae</taxon>
        <taxon>Faucicola</taxon>
    </lineage>
</organism>
<geneLocation type="plasmid" evidence="7">
    <name>pnp7-7</name>
</geneLocation>
<feature type="coiled-coil region" evidence="3">
    <location>
        <begin position="249"/>
        <end position="343"/>
    </location>
</feature>
<evidence type="ECO:0000259" key="5">
    <source>
        <dbReference type="Pfam" id="PF03389"/>
    </source>
</evidence>
<protein>
    <recommendedName>
        <fullName evidence="5">MobA/MobL protein domain-containing protein</fullName>
    </recommendedName>
</protein>
<dbReference type="Pfam" id="PF03389">
    <property type="entry name" value="MobA_MobL"/>
    <property type="match status" value="1"/>
</dbReference>
<feature type="domain" description="MobA/MobL protein" evidence="5">
    <location>
        <begin position="17"/>
        <end position="239"/>
    </location>
</feature>
<evidence type="ECO:0000256" key="4">
    <source>
        <dbReference type="SAM" id="MobiDB-lite"/>
    </source>
</evidence>
<sequence length="693" mass="80125">MAIFMATMKSISRGSGQSAIASAAYRAGEKLQDARYGKVQDYSKKEGVLSKKIIFPSALKNQTSIDRNSLWNKAEEAEKRKDSRVAREWIVNLPHELNEQQRQQLAHEFSQKLADKYNVIADCCIHQPSDKEVARGADPRNFHAHIMLTTRQVHLTADGNIVLGEKAAIELSDKKRKSLGLERVSDEIVELRQLWEQTANTKLAEIGCELIDSRSYKERGLDIEPQIKMGKNATQLKRRTGKDTPVHEINTLIKERNAAASMVQELKLERERYEAFENKFYATIGPVIGQLESKRQHQVQQEKLRLEREQQEEEQRYQAQLERDRQEKQRKADEQRIAEFNKQTERADTAIARSKQRITATKRTTDETEQDLEGAIPDPKRYFNGLSQLRLLCEQIKSKFDDTEQTIDRSSRLVNGTERLISETKQTIAATNQDIEKLTQARKERERQEKQRKADEQQRIAEFNKQTERADTAIARSKQRIVKQQSEIKRAAELIERATRLIKQVKELDFKDIGRKFLEHAVAATEAPKNEYKDYQLAANELLKVYKPLSGDEVKRRFEANYYNNETQLVMPTSRQNTPLFSVYSCGLISVNTYELRDLTKTYCKRTYFELADIAEVRFHGSELSFKKIDVDLNIESFNKHGVQTAFEESKRCKLNLLPPAELKPQPSQPNRPRTDRSNERINSQDDGPSFGF</sequence>
<evidence type="ECO:0000313" key="7">
    <source>
        <dbReference type="Proteomes" id="UP000229340"/>
    </source>
</evidence>
<evidence type="ECO:0000256" key="1">
    <source>
        <dbReference type="ARBA" id="ARBA00010873"/>
    </source>
</evidence>
<dbReference type="Proteomes" id="UP000229340">
    <property type="component" value="Plasmid pNP7-7"/>
</dbReference>
<dbReference type="EMBL" id="CP024450">
    <property type="protein sequence ID" value="ATR80156.1"/>
    <property type="molecule type" value="Genomic_DNA"/>
</dbReference>
<dbReference type="RefSeq" id="WP_100271419.1">
    <property type="nucleotide sequence ID" value="NZ_CP024450.1"/>
</dbReference>
<gene>
    <name evidence="6" type="ORF">NP7_12505</name>
</gene>
<dbReference type="Gene3D" id="3.30.930.30">
    <property type="match status" value="1"/>
</dbReference>
<evidence type="ECO:0000313" key="6">
    <source>
        <dbReference type="EMBL" id="ATR80156.1"/>
    </source>
</evidence>
<comment type="similarity">
    <text evidence="1">Belongs to the MobA/MobL family.</text>
</comment>